<accession>A0ABZ2LXP3</accession>
<evidence type="ECO:0000256" key="11">
    <source>
        <dbReference type="ARBA" id="ARBA00093666"/>
    </source>
</evidence>
<evidence type="ECO:0000256" key="13">
    <source>
        <dbReference type="SAM" id="SignalP"/>
    </source>
</evidence>
<comment type="similarity">
    <text evidence="10">Belongs to the peptidase M15 family.</text>
</comment>
<feature type="compositionally biased region" description="Polar residues" evidence="12">
    <location>
        <begin position="76"/>
        <end position="85"/>
    </location>
</feature>
<dbReference type="InterPro" id="IPR018392">
    <property type="entry name" value="LysM"/>
</dbReference>
<evidence type="ECO:0000313" key="15">
    <source>
        <dbReference type="EMBL" id="WXB13797.1"/>
    </source>
</evidence>
<keyword evidence="4" id="KW-0479">Metal-binding</keyword>
<feature type="domain" description="LysM" evidence="14">
    <location>
        <begin position="27"/>
        <end position="71"/>
    </location>
</feature>
<evidence type="ECO:0000256" key="12">
    <source>
        <dbReference type="SAM" id="MobiDB-lite"/>
    </source>
</evidence>
<evidence type="ECO:0000256" key="5">
    <source>
        <dbReference type="ARBA" id="ARBA00022729"/>
    </source>
</evidence>
<evidence type="ECO:0000256" key="8">
    <source>
        <dbReference type="ARBA" id="ARBA00023049"/>
    </source>
</evidence>
<dbReference type="SUPFAM" id="SSF55166">
    <property type="entry name" value="Hedgehog/DD-peptidase"/>
    <property type="match status" value="1"/>
</dbReference>
<feature type="signal peptide" evidence="13">
    <location>
        <begin position="1"/>
        <end position="25"/>
    </location>
</feature>
<dbReference type="InterPro" id="IPR009045">
    <property type="entry name" value="Zn_M74/Hedgehog-like"/>
</dbReference>
<evidence type="ECO:0000256" key="10">
    <source>
        <dbReference type="ARBA" id="ARBA00093448"/>
    </source>
</evidence>
<evidence type="ECO:0000256" key="7">
    <source>
        <dbReference type="ARBA" id="ARBA00022833"/>
    </source>
</evidence>
<keyword evidence="9" id="KW-0961">Cell wall biogenesis/degradation</keyword>
<dbReference type="Gene3D" id="3.10.350.10">
    <property type="entry name" value="LysM domain"/>
    <property type="match status" value="1"/>
</dbReference>
<dbReference type="Pfam" id="PF01476">
    <property type="entry name" value="LysM"/>
    <property type="match status" value="1"/>
</dbReference>
<evidence type="ECO:0000256" key="9">
    <source>
        <dbReference type="ARBA" id="ARBA00023316"/>
    </source>
</evidence>
<dbReference type="Proteomes" id="UP001370348">
    <property type="component" value="Chromosome"/>
</dbReference>
<comment type="cofactor">
    <cofactor evidence="1">
        <name>Zn(2+)</name>
        <dbReference type="ChEBI" id="CHEBI:29105"/>
    </cofactor>
</comment>
<dbReference type="SMART" id="SM00257">
    <property type="entry name" value="LysM"/>
    <property type="match status" value="1"/>
</dbReference>
<dbReference type="SUPFAM" id="SSF54106">
    <property type="entry name" value="LysM domain"/>
    <property type="match status" value="1"/>
</dbReference>
<feature type="compositionally biased region" description="Low complexity" evidence="12">
    <location>
        <begin position="289"/>
        <end position="319"/>
    </location>
</feature>
<evidence type="ECO:0000256" key="3">
    <source>
        <dbReference type="ARBA" id="ARBA00022670"/>
    </source>
</evidence>
<evidence type="ECO:0000256" key="4">
    <source>
        <dbReference type="ARBA" id="ARBA00022723"/>
    </source>
</evidence>
<dbReference type="PROSITE" id="PS51782">
    <property type="entry name" value="LYSM"/>
    <property type="match status" value="1"/>
</dbReference>
<proteinExistence type="inferred from homology"/>
<dbReference type="Pfam" id="PF05951">
    <property type="entry name" value="Peptidase_M15_2"/>
    <property type="match status" value="1"/>
</dbReference>
<comment type="pathway">
    <text evidence="2">Cell wall biogenesis; cell wall polysaccharide biosynthesis.</text>
</comment>
<organism evidence="15 16">
    <name type="scientific">Pendulispora albinea</name>
    <dbReference type="NCBI Taxonomy" id="2741071"/>
    <lineage>
        <taxon>Bacteria</taxon>
        <taxon>Pseudomonadati</taxon>
        <taxon>Myxococcota</taxon>
        <taxon>Myxococcia</taxon>
        <taxon>Myxococcales</taxon>
        <taxon>Sorangiineae</taxon>
        <taxon>Pendulisporaceae</taxon>
        <taxon>Pendulispora</taxon>
    </lineage>
</organism>
<feature type="region of interest" description="Disordered" evidence="12">
    <location>
        <begin position="76"/>
        <end position="115"/>
    </location>
</feature>
<dbReference type="InterPro" id="IPR036779">
    <property type="entry name" value="LysM_dom_sf"/>
</dbReference>
<evidence type="ECO:0000256" key="6">
    <source>
        <dbReference type="ARBA" id="ARBA00022801"/>
    </source>
</evidence>
<gene>
    <name evidence="15" type="ORF">LZC94_38935</name>
</gene>
<dbReference type="InterPro" id="IPR010275">
    <property type="entry name" value="MepK"/>
</dbReference>
<evidence type="ECO:0000256" key="2">
    <source>
        <dbReference type="ARBA" id="ARBA00004776"/>
    </source>
</evidence>
<keyword evidence="16" id="KW-1185">Reference proteome</keyword>
<dbReference type="RefSeq" id="WP_394823413.1">
    <property type="nucleotide sequence ID" value="NZ_CP089984.1"/>
</dbReference>
<reference evidence="15 16" key="1">
    <citation type="submission" date="2021-12" db="EMBL/GenBank/DDBJ databases">
        <title>Discovery of the Pendulisporaceae a myxobacterial family with distinct sporulation behavior and unique specialized metabolism.</title>
        <authorList>
            <person name="Garcia R."/>
            <person name="Popoff A."/>
            <person name="Bader C.D."/>
            <person name="Loehr J."/>
            <person name="Walesch S."/>
            <person name="Walt C."/>
            <person name="Boldt J."/>
            <person name="Bunk B."/>
            <person name="Haeckl F.J.F.P.J."/>
            <person name="Gunesch A.P."/>
            <person name="Birkelbach J."/>
            <person name="Nuebel U."/>
            <person name="Pietschmann T."/>
            <person name="Bach T."/>
            <person name="Mueller R."/>
        </authorList>
    </citation>
    <scope>NUCLEOTIDE SEQUENCE [LARGE SCALE GENOMIC DNA]</scope>
    <source>
        <strain evidence="15 16">MSr11954</strain>
    </source>
</reference>
<protein>
    <recommendedName>
        <fullName evidence="11">Murein endopeptidase K</fullName>
    </recommendedName>
</protein>
<keyword evidence="8" id="KW-0482">Metalloprotease</keyword>
<dbReference type="CDD" id="cd00118">
    <property type="entry name" value="LysM"/>
    <property type="match status" value="1"/>
</dbReference>
<keyword evidence="3" id="KW-0645">Protease</keyword>
<sequence>MRIAVLAWSVLATSLCVLSSVPARADVKHVVARGHTLDAIARRYHVPQKAIIDANHLHDPKHLRVGETLVIPGVQAPQSASQQSHTGAPATTKGAGDKAKAGKPQKPPTYAMAPRTPGVIHASRLATSEDFTIRVADRRGRTSPTALKSFERLLRSAGNQSHAIEPRLVALVGVVSNHFGSRKLEVISGFRPYSPTQHTAHSNHNAGKAIDFRVLGVPNEVLRDFCRTLKNVGVGYYPNSTFVHLDVRALPAYWIDYSKPGEPPRYNSPNVEADEGTSDVGAEIHAALGSDPASPSTGSGAGASDAGAAPTPPAASSTP</sequence>
<evidence type="ECO:0000313" key="16">
    <source>
        <dbReference type="Proteomes" id="UP001370348"/>
    </source>
</evidence>
<keyword evidence="5 13" id="KW-0732">Signal</keyword>
<dbReference type="EMBL" id="CP089984">
    <property type="protein sequence ID" value="WXB13797.1"/>
    <property type="molecule type" value="Genomic_DNA"/>
</dbReference>
<keyword evidence="6" id="KW-0378">Hydrolase</keyword>
<feature type="chain" id="PRO_5045152610" description="Murein endopeptidase K" evidence="13">
    <location>
        <begin position="26"/>
        <end position="319"/>
    </location>
</feature>
<dbReference type="PANTHER" id="PTHR37425:SF1">
    <property type="entry name" value="OUTER MEMBRANE PROTEIN"/>
    <property type="match status" value="1"/>
</dbReference>
<evidence type="ECO:0000259" key="14">
    <source>
        <dbReference type="PROSITE" id="PS51782"/>
    </source>
</evidence>
<feature type="region of interest" description="Disordered" evidence="12">
    <location>
        <begin position="261"/>
        <end position="319"/>
    </location>
</feature>
<dbReference type="Gene3D" id="3.30.1380.10">
    <property type="match status" value="1"/>
</dbReference>
<name>A0ABZ2LXP3_9BACT</name>
<evidence type="ECO:0000256" key="1">
    <source>
        <dbReference type="ARBA" id="ARBA00001947"/>
    </source>
</evidence>
<keyword evidence="7" id="KW-0862">Zinc</keyword>
<dbReference type="PANTHER" id="PTHR37425">
    <property type="match status" value="1"/>
</dbReference>